<dbReference type="GO" id="GO:0005462">
    <property type="term" value="F:UDP-N-acetylglucosamine transmembrane transporter activity"/>
    <property type="evidence" value="ECO:0007669"/>
    <property type="project" value="TreeGrafter"/>
</dbReference>
<feature type="transmembrane region" description="Helical" evidence="7">
    <location>
        <begin position="210"/>
        <end position="227"/>
    </location>
</feature>
<evidence type="ECO:0000256" key="7">
    <source>
        <dbReference type="SAM" id="Phobius"/>
    </source>
</evidence>
<evidence type="ECO:0000256" key="5">
    <source>
        <dbReference type="ARBA" id="ARBA00022989"/>
    </source>
</evidence>
<proteinExistence type="predicted"/>
<dbReference type="PANTHER" id="PTHR10778:SF4">
    <property type="entry name" value="NUCLEOTIDE SUGAR TRANSPORTER SLC35B4"/>
    <property type="match status" value="1"/>
</dbReference>
<evidence type="ECO:0000313" key="8">
    <source>
        <dbReference type="EMBL" id="RIB09820.1"/>
    </source>
</evidence>
<evidence type="ECO:0000313" key="9">
    <source>
        <dbReference type="Proteomes" id="UP000266673"/>
    </source>
</evidence>
<dbReference type="STRING" id="44941.A0A397UHY8"/>
<accession>A0A397UHY8</accession>
<dbReference type="EMBL" id="QKWP01001322">
    <property type="protein sequence ID" value="RIB09820.1"/>
    <property type="molecule type" value="Genomic_DNA"/>
</dbReference>
<protein>
    <submittedName>
        <fullName evidence="8">UAA transporter</fullName>
    </submittedName>
</protein>
<feature type="transmembrane region" description="Helical" evidence="7">
    <location>
        <begin position="12"/>
        <end position="34"/>
    </location>
</feature>
<keyword evidence="6 7" id="KW-0472">Membrane</keyword>
<name>A0A397UHY8_9GLOM</name>
<feature type="transmembrane region" description="Helical" evidence="7">
    <location>
        <begin position="177"/>
        <end position="198"/>
    </location>
</feature>
<dbReference type="InterPro" id="IPR013657">
    <property type="entry name" value="SCL35B1-4/HUT1"/>
</dbReference>
<feature type="transmembrane region" description="Helical" evidence="7">
    <location>
        <begin position="321"/>
        <end position="339"/>
    </location>
</feature>
<dbReference type="Pfam" id="PF08449">
    <property type="entry name" value="UAA"/>
    <property type="match status" value="1"/>
</dbReference>
<reference evidence="8 9" key="1">
    <citation type="submission" date="2018-06" db="EMBL/GenBank/DDBJ databases">
        <title>Comparative genomics reveals the genomic features of Rhizophagus irregularis, R. cerebriforme, R. diaphanum and Gigaspora rosea, and their symbiotic lifestyle signature.</title>
        <authorList>
            <person name="Morin E."/>
            <person name="San Clemente H."/>
            <person name="Chen E.C.H."/>
            <person name="De La Providencia I."/>
            <person name="Hainaut M."/>
            <person name="Kuo A."/>
            <person name="Kohler A."/>
            <person name="Murat C."/>
            <person name="Tang N."/>
            <person name="Roy S."/>
            <person name="Loubradou J."/>
            <person name="Henrissat B."/>
            <person name="Grigoriev I.V."/>
            <person name="Corradi N."/>
            <person name="Roux C."/>
            <person name="Martin F.M."/>
        </authorList>
    </citation>
    <scope>NUCLEOTIDE SEQUENCE [LARGE SCALE GENOMIC DNA]</scope>
    <source>
        <strain evidence="8 9">DAOM 194757</strain>
    </source>
</reference>
<feature type="transmembrane region" description="Helical" evidence="7">
    <location>
        <begin position="46"/>
        <end position="66"/>
    </location>
</feature>
<evidence type="ECO:0000256" key="2">
    <source>
        <dbReference type="ARBA" id="ARBA00022448"/>
    </source>
</evidence>
<keyword evidence="4 7" id="KW-0812">Transmembrane</keyword>
<evidence type="ECO:0000256" key="1">
    <source>
        <dbReference type="ARBA" id="ARBA00004127"/>
    </source>
</evidence>
<keyword evidence="2" id="KW-0813">Transport</keyword>
<dbReference type="GO" id="GO:0000139">
    <property type="term" value="C:Golgi membrane"/>
    <property type="evidence" value="ECO:0007669"/>
    <property type="project" value="TreeGrafter"/>
</dbReference>
<feature type="transmembrane region" description="Helical" evidence="7">
    <location>
        <begin position="139"/>
        <end position="157"/>
    </location>
</feature>
<dbReference type="PROSITE" id="PS51257">
    <property type="entry name" value="PROKAR_LIPOPROTEIN"/>
    <property type="match status" value="1"/>
</dbReference>
<feature type="transmembrane region" description="Helical" evidence="7">
    <location>
        <begin position="87"/>
        <end position="107"/>
    </location>
</feature>
<evidence type="ECO:0000256" key="4">
    <source>
        <dbReference type="ARBA" id="ARBA00022692"/>
    </source>
</evidence>
<feature type="transmembrane region" description="Helical" evidence="7">
    <location>
        <begin position="113"/>
        <end position="132"/>
    </location>
</feature>
<comment type="caution">
    <text evidence="8">The sequence shown here is derived from an EMBL/GenBank/DDBJ whole genome shotgun (WGS) entry which is preliminary data.</text>
</comment>
<keyword evidence="3" id="KW-0762">Sugar transport</keyword>
<dbReference type="GO" id="GO:0005789">
    <property type="term" value="C:endoplasmic reticulum membrane"/>
    <property type="evidence" value="ECO:0007669"/>
    <property type="project" value="TreeGrafter"/>
</dbReference>
<organism evidence="8 9">
    <name type="scientific">Gigaspora rosea</name>
    <dbReference type="NCBI Taxonomy" id="44941"/>
    <lineage>
        <taxon>Eukaryota</taxon>
        <taxon>Fungi</taxon>
        <taxon>Fungi incertae sedis</taxon>
        <taxon>Mucoromycota</taxon>
        <taxon>Glomeromycotina</taxon>
        <taxon>Glomeromycetes</taxon>
        <taxon>Diversisporales</taxon>
        <taxon>Gigasporaceae</taxon>
        <taxon>Gigaspora</taxon>
    </lineage>
</organism>
<evidence type="ECO:0000256" key="6">
    <source>
        <dbReference type="ARBA" id="ARBA00023136"/>
    </source>
</evidence>
<sequence length="361" mass="40807">MSTEQRDKRHASWRDILTIIALIFGGCCTNVIALERLLALVIVRNSFRNLFTLAQFLFIAGEGLLYNLDFSTPIPQLKERNVPLYRWFLLVIMFFTVSVLNNIAFGYKISVPLHIIFRSGGLIVSMILGWTIRKRRYSIAQVTAVVMVTLGVIFATLSSSDAGTKEDVEVGTPEYVIGISLLSITLVISCFMGLFQELTYEKHKSDWREGLFYTHLLALPFFLLFYSDIKGQAQVYNESASIPLNKILPVPDWFQNISTCCTLPRSWIYLIINVLTQYVCISGVHKLQSVVTALTLNLVLNIRKFTSLVISLWFFDNEFNSGVIIGGVLVFVGTLLYTFGANSTNLKTKEHSDNLKIKKDI</sequence>
<dbReference type="AlphaFoldDB" id="A0A397UHY8"/>
<evidence type="ECO:0000256" key="3">
    <source>
        <dbReference type="ARBA" id="ARBA00022597"/>
    </source>
</evidence>
<dbReference type="OrthoDB" id="999962at2759"/>
<gene>
    <name evidence="8" type="ORF">C2G38_2266668</name>
</gene>
<comment type="subcellular location">
    <subcellularLocation>
        <location evidence="1">Endomembrane system</location>
        <topology evidence="1">Multi-pass membrane protein</topology>
    </subcellularLocation>
</comment>
<dbReference type="GO" id="GO:0005464">
    <property type="term" value="F:UDP-xylose transmembrane transporter activity"/>
    <property type="evidence" value="ECO:0007669"/>
    <property type="project" value="TreeGrafter"/>
</dbReference>
<dbReference type="PANTHER" id="PTHR10778">
    <property type="entry name" value="SOLUTE CARRIER FAMILY 35 MEMBER B"/>
    <property type="match status" value="1"/>
</dbReference>
<dbReference type="Proteomes" id="UP000266673">
    <property type="component" value="Unassembled WGS sequence"/>
</dbReference>
<keyword evidence="9" id="KW-1185">Reference proteome</keyword>
<dbReference type="NCBIfam" id="TIGR00803">
    <property type="entry name" value="nst"/>
    <property type="match status" value="1"/>
</dbReference>
<keyword evidence="5 7" id="KW-1133">Transmembrane helix</keyword>